<evidence type="ECO:0000259" key="7">
    <source>
        <dbReference type="PROSITE" id="PS50262"/>
    </source>
</evidence>
<dbReference type="OrthoDB" id="5950740at2759"/>
<evidence type="ECO:0000256" key="6">
    <source>
        <dbReference type="SAM" id="Phobius"/>
    </source>
</evidence>
<dbReference type="PROSITE" id="PS50262">
    <property type="entry name" value="G_PROTEIN_RECEP_F1_2"/>
    <property type="match status" value="1"/>
</dbReference>
<proteinExistence type="predicted"/>
<dbReference type="GO" id="GO:0007186">
    <property type="term" value="P:G protein-coupled receptor signaling pathway"/>
    <property type="evidence" value="ECO:0007669"/>
    <property type="project" value="InterPro"/>
</dbReference>
<dbReference type="GO" id="GO:0016020">
    <property type="term" value="C:membrane"/>
    <property type="evidence" value="ECO:0007669"/>
    <property type="project" value="UniProtKB-SubCell"/>
</dbReference>
<feature type="transmembrane region" description="Helical" evidence="6">
    <location>
        <begin position="103"/>
        <end position="122"/>
    </location>
</feature>
<feature type="transmembrane region" description="Helical" evidence="6">
    <location>
        <begin position="20"/>
        <end position="48"/>
    </location>
</feature>
<dbReference type="AlphaFoldDB" id="A0A2G9QB20"/>
<dbReference type="Gene3D" id="1.20.1070.10">
    <property type="entry name" value="Rhodopsin 7-helix transmembrane proteins"/>
    <property type="match status" value="1"/>
</dbReference>
<dbReference type="SUPFAM" id="SSF81321">
    <property type="entry name" value="Family A G protein-coupled receptor-like"/>
    <property type="match status" value="2"/>
</dbReference>
<evidence type="ECO:0000256" key="3">
    <source>
        <dbReference type="ARBA" id="ARBA00022989"/>
    </source>
</evidence>
<keyword evidence="5" id="KW-0807">Transducer</keyword>
<dbReference type="GO" id="GO:0004984">
    <property type="term" value="F:olfactory receptor activity"/>
    <property type="evidence" value="ECO:0007669"/>
    <property type="project" value="InterPro"/>
</dbReference>
<dbReference type="Proteomes" id="UP000228934">
    <property type="component" value="Unassembled WGS sequence"/>
</dbReference>
<feature type="domain" description="G-protein coupled receptors family 1 profile" evidence="7">
    <location>
        <begin position="1"/>
        <end position="120"/>
    </location>
</feature>
<evidence type="ECO:0000313" key="9">
    <source>
        <dbReference type="Proteomes" id="UP000228934"/>
    </source>
</evidence>
<keyword evidence="4 6" id="KW-0472">Membrane</keyword>
<dbReference type="PRINTS" id="PR00245">
    <property type="entry name" value="OLFACTORYR"/>
</dbReference>
<dbReference type="Pfam" id="PF13853">
    <property type="entry name" value="7tm_4"/>
    <property type="match status" value="1"/>
</dbReference>
<feature type="transmembrane region" description="Helical" evidence="6">
    <location>
        <begin position="68"/>
        <end position="91"/>
    </location>
</feature>
<sequence length="143" mass="16349">MKNLTEITSFLLIGLSDRPSTISVLFVAFLHIYLMTLIINLLIIYLVFTDSQLHNPMIQTKFGKMKAFSTCTSHLAVVFIFYGSIIFIYFIPTTSNLFTVNRVVSVLYALVNPLLNPLIYSIRNKDLKRALLKALQCLNKLNR</sequence>
<reference evidence="9" key="1">
    <citation type="journal article" date="2017" name="Nat. Commun.">
        <title>The North American bullfrog draft genome provides insight into hormonal regulation of long noncoding RNA.</title>
        <authorList>
            <person name="Hammond S.A."/>
            <person name="Warren R.L."/>
            <person name="Vandervalk B.P."/>
            <person name="Kucuk E."/>
            <person name="Khan H."/>
            <person name="Gibb E.A."/>
            <person name="Pandoh P."/>
            <person name="Kirk H."/>
            <person name="Zhao Y."/>
            <person name="Jones M."/>
            <person name="Mungall A.J."/>
            <person name="Coope R."/>
            <person name="Pleasance S."/>
            <person name="Moore R.A."/>
            <person name="Holt R.A."/>
            <person name="Round J.M."/>
            <person name="Ohora S."/>
            <person name="Walle B.V."/>
            <person name="Veldhoen N."/>
            <person name="Helbing C.C."/>
            <person name="Birol I."/>
        </authorList>
    </citation>
    <scope>NUCLEOTIDE SEQUENCE [LARGE SCALE GENOMIC DNA]</scope>
</reference>
<evidence type="ECO:0000256" key="1">
    <source>
        <dbReference type="ARBA" id="ARBA00004141"/>
    </source>
</evidence>
<comment type="subcellular location">
    <subcellularLocation>
        <location evidence="1">Membrane</location>
        <topology evidence="1">Multi-pass membrane protein</topology>
    </subcellularLocation>
</comment>
<keyword evidence="9" id="KW-1185">Reference proteome</keyword>
<keyword evidence="2 6" id="KW-0812">Transmembrane</keyword>
<protein>
    <recommendedName>
        <fullName evidence="7">G-protein coupled receptors family 1 profile domain-containing protein</fullName>
    </recommendedName>
</protein>
<organism evidence="8 9">
    <name type="scientific">Aquarana catesbeiana</name>
    <name type="common">American bullfrog</name>
    <name type="synonym">Rana catesbeiana</name>
    <dbReference type="NCBI Taxonomy" id="8400"/>
    <lineage>
        <taxon>Eukaryota</taxon>
        <taxon>Metazoa</taxon>
        <taxon>Chordata</taxon>
        <taxon>Craniata</taxon>
        <taxon>Vertebrata</taxon>
        <taxon>Euteleostomi</taxon>
        <taxon>Amphibia</taxon>
        <taxon>Batrachia</taxon>
        <taxon>Anura</taxon>
        <taxon>Neobatrachia</taxon>
        <taxon>Ranoidea</taxon>
        <taxon>Ranidae</taxon>
        <taxon>Aquarana</taxon>
    </lineage>
</organism>
<dbReference type="InterPro" id="IPR000725">
    <property type="entry name" value="Olfact_rcpt"/>
</dbReference>
<dbReference type="InterPro" id="IPR017452">
    <property type="entry name" value="GPCR_Rhodpsn_7TM"/>
</dbReference>
<evidence type="ECO:0000313" key="8">
    <source>
        <dbReference type="EMBL" id="PIO12778.1"/>
    </source>
</evidence>
<accession>A0A2G9QB20</accession>
<evidence type="ECO:0000256" key="4">
    <source>
        <dbReference type="ARBA" id="ARBA00023136"/>
    </source>
</evidence>
<name>A0A2G9QB20_AQUCT</name>
<evidence type="ECO:0000256" key="2">
    <source>
        <dbReference type="ARBA" id="ARBA00022692"/>
    </source>
</evidence>
<dbReference type="EMBL" id="KZ038924">
    <property type="protein sequence ID" value="PIO12778.1"/>
    <property type="molecule type" value="Genomic_DNA"/>
</dbReference>
<evidence type="ECO:0000256" key="5">
    <source>
        <dbReference type="ARBA" id="ARBA00023224"/>
    </source>
</evidence>
<dbReference type="PANTHER" id="PTHR48001">
    <property type="entry name" value="OLFACTORY RECEPTOR"/>
    <property type="match status" value="1"/>
</dbReference>
<gene>
    <name evidence="8" type="ORF">AB205_0016220</name>
</gene>
<keyword evidence="3 6" id="KW-1133">Transmembrane helix</keyword>